<proteinExistence type="predicted"/>
<dbReference type="AlphaFoldDB" id="A0A2P2PKF6"/>
<dbReference type="EMBL" id="GGEC01074739">
    <property type="protein sequence ID" value="MBX55223.1"/>
    <property type="molecule type" value="Transcribed_RNA"/>
</dbReference>
<organism evidence="1">
    <name type="scientific">Rhizophora mucronata</name>
    <name type="common">Asiatic mangrove</name>
    <dbReference type="NCBI Taxonomy" id="61149"/>
    <lineage>
        <taxon>Eukaryota</taxon>
        <taxon>Viridiplantae</taxon>
        <taxon>Streptophyta</taxon>
        <taxon>Embryophyta</taxon>
        <taxon>Tracheophyta</taxon>
        <taxon>Spermatophyta</taxon>
        <taxon>Magnoliopsida</taxon>
        <taxon>eudicotyledons</taxon>
        <taxon>Gunneridae</taxon>
        <taxon>Pentapetalae</taxon>
        <taxon>rosids</taxon>
        <taxon>fabids</taxon>
        <taxon>Malpighiales</taxon>
        <taxon>Rhizophoraceae</taxon>
        <taxon>Rhizophora</taxon>
    </lineage>
</organism>
<evidence type="ECO:0000313" key="1">
    <source>
        <dbReference type="EMBL" id="MBX55223.1"/>
    </source>
</evidence>
<accession>A0A2P2PKF6</accession>
<sequence>MDLTASNVSLYLDTCTSCIF</sequence>
<reference evidence="1" key="1">
    <citation type="submission" date="2018-02" db="EMBL/GenBank/DDBJ databases">
        <title>Rhizophora mucronata_Transcriptome.</title>
        <authorList>
            <person name="Meera S.P."/>
            <person name="Sreeshan A."/>
            <person name="Augustine A."/>
        </authorList>
    </citation>
    <scope>NUCLEOTIDE SEQUENCE</scope>
    <source>
        <tissue evidence="1">Leaf</tissue>
    </source>
</reference>
<name>A0A2P2PKF6_RHIMU</name>
<protein>
    <submittedName>
        <fullName evidence="1">Uncharacterized protein</fullName>
    </submittedName>
</protein>